<dbReference type="GO" id="GO:1990281">
    <property type="term" value="C:efflux pump complex"/>
    <property type="evidence" value="ECO:0007669"/>
    <property type="project" value="TreeGrafter"/>
</dbReference>
<keyword evidence="11" id="KW-1185">Reference proteome</keyword>
<feature type="chain" id="PRO_5011453040" evidence="9">
    <location>
        <begin position="28"/>
        <end position="456"/>
    </location>
</feature>
<evidence type="ECO:0000256" key="8">
    <source>
        <dbReference type="SAM" id="Coils"/>
    </source>
</evidence>
<keyword evidence="5" id="KW-0812">Transmembrane</keyword>
<evidence type="ECO:0000256" key="3">
    <source>
        <dbReference type="ARBA" id="ARBA00022448"/>
    </source>
</evidence>
<dbReference type="OrthoDB" id="367883at2"/>
<dbReference type="GO" id="GO:0009279">
    <property type="term" value="C:cell outer membrane"/>
    <property type="evidence" value="ECO:0007669"/>
    <property type="project" value="UniProtKB-SubCell"/>
</dbReference>
<evidence type="ECO:0000256" key="1">
    <source>
        <dbReference type="ARBA" id="ARBA00004442"/>
    </source>
</evidence>
<keyword evidence="8" id="KW-0175">Coiled coil</keyword>
<comment type="subcellular location">
    <subcellularLocation>
        <location evidence="1">Cell outer membrane</location>
    </subcellularLocation>
</comment>
<sequence length="456" mass="50878">MSTFKMNMRLAIAILSIGLLGSGTVSAQETLTLKEALEYALNNSEVLSKARLEIEGGRHKVAEVRASALPQIDATSTLTNNLLVQQFVLPAEAFGGTPGEFIAIKAGQTWNAMSQVQLNQQIFNQQVFTGLKAAKSSEEFYRLSAELAEENLIQQVATNYYQVIITRQQMSVIDANIERVSQLEKMIGSQFELGLAKKIDLDRVKVNKSNLAAQREQLEYAVVQQENLLKYYMGMPVGQQIVIPDTEVDKLESEAISLFDGGTVDVEKLLDFQLLKKQEDLLALQRKAYQAEFYPNLSIGGNYVYNTQSDKLNVYSSKALNFDMSAVTLTLRIPIFDGNARRSRVRQANVELKKVHEDLRSTSNALTMAYENARIQIKNSLNTIESQRANKEFAEEVFNSTQNNYQNGLASLTDLLTAETDLVAAQNSYNEALLNYKVAQIELVKSNGQIKSLVNE</sequence>
<evidence type="ECO:0000313" key="11">
    <source>
        <dbReference type="Proteomes" id="UP000198670"/>
    </source>
</evidence>
<dbReference type="InterPro" id="IPR051906">
    <property type="entry name" value="TolC-like"/>
</dbReference>
<dbReference type="InterPro" id="IPR003423">
    <property type="entry name" value="OMP_efflux"/>
</dbReference>
<gene>
    <name evidence="10" type="ORF">SAMN05444682_101557</name>
</gene>
<evidence type="ECO:0000256" key="7">
    <source>
        <dbReference type="ARBA" id="ARBA00023237"/>
    </source>
</evidence>
<keyword evidence="9" id="KW-0732">Signal</keyword>
<dbReference type="PANTHER" id="PTHR30026:SF20">
    <property type="entry name" value="OUTER MEMBRANE PROTEIN TOLC"/>
    <property type="match status" value="1"/>
</dbReference>
<dbReference type="GO" id="GO:0015562">
    <property type="term" value="F:efflux transmembrane transporter activity"/>
    <property type="evidence" value="ECO:0007669"/>
    <property type="project" value="InterPro"/>
</dbReference>
<accession>A0A1I3DN46</accession>
<evidence type="ECO:0000256" key="9">
    <source>
        <dbReference type="SAM" id="SignalP"/>
    </source>
</evidence>
<dbReference type="PANTHER" id="PTHR30026">
    <property type="entry name" value="OUTER MEMBRANE PROTEIN TOLC"/>
    <property type="match status" value="1"/>
</dbReference>
<protein>
    <submittedName>
        <fullName evidence="10">Outer membrane protein TolC</fullName>
    </submittedName>
</protein>
<name>A0A1I3DN46_9SPHI</name>
<evidence type="ECO:0000256" key="5">
    <source>
        <dbReference type="ARBA" id="ARBA00022692"/>
    </source>
</evidence>
<dbReference type="STRING" id="1477437.SAMN05444682_101557"/>
<dbReference type="SUPFAM" id="SSF56954">
    <property type="entry name" value="Outer membrane efflux proteins (OEP)"/>
    <property type="match status" value="1"/>
</dbReference>
<keyword evidence="3" id="KW-0813">Transport</keyword>
<feature type="signal peptide" evidence="9">
    <location>
        <begin position="1"/>
        <end position="27"/>
    </location>
</feature>
<keyword evidence="7" id="KW-0998">Cell outer membrane</keyword>
<evidence type="ECO:0000313" key="10">
    <source>
        <dbReference type="EMBL" id="SFH88126.1"/>
    </source>
</evidence>
<keyword evidence="4" id="KW-1134">Transmembrane beta strand</keyword>
<evidence type="ECO:0000256" key="6">
    <source>
        <dbReference type="ARBA" id="ARBA00023136"/>
    </source>
</evidence>
<dbReference type="RefSeq" id="WP_090623897.1">
    <property type="nucleotide sequence ID" value="NZ_FOQO01000001.1"/>
</dbReference>
<dbReference type="Proteomes" id="UP000198670">
    <property type="component" value="Unassembled WGS sequence"/>
</dbReference>
<evidence type="ECO:0000256" key="2">
    <source>
        <dbReference type="ARBA" id="ARBA00007613"/>
    </source>
</evidence>
<dbReference type="Pfam" id="PF02321">
    <property type="entry name" value="OEP"/>
    <property type="match status" value="2"/>
</dbReference>
<feature type="coiled-coil region" evidence="8">
    <location>
        <begin position="370"/>
        <end position="404"/>
    </location>
</feature>
<organism evidence="10 11">
    <name type="scientific">Parapedobacter indicus</name>
    <dbReference type="NCBI Taxonomy" id="1477437"/>
    <lineage>
        <taxon>Bacteria</taxon>
        <taxon>Pseudomonadati</taxon>
        <taxon>Bacteroidota</taxon>
        <taxon>Sphingobacteriia</taxon>
        <taxon>Sphingobacteriales</taxon>
        <taxon>Sphingobacteriaceae</taxon>
        <taxon>Parapedobacter</taxon>
    </lineage>
</organism>
<keyword evidence="6" id="KW-0472">Membrane</keyword>
<comment type="similarity">
    <text evidence="2">Belongs to the outer membrane factor (OMF) (TC 1.B.17) family.</text>
</comment>
<dbReference type="Gene3D" id="1.20.1600.10">
    <property type="entry name" value="Outer membrane efflux proteins (OEP)"/>
    <property type="match status" value="1"/>
</dbReference>
<reference evidence="10 11" key="1">
    <citation type="submission" date="2016-10" db="EMBL/GenBank/DDBJ databases">
        <authorList>
            <person name="de Groot N.N."/>
        </authorList>
    </citation>
    <scope>NUCLEOTIDE SEQUENCE [LARGE SCALE GENOMIC DNA]</scope>
    <source>
        <strain evidence="10 11">RK1</strain>
    </source>
</reference>
<dbReference type="EMBL" id="FOQO01000001">
    <property type="protein sequence ID" value="SFH88126.1"/>
    <property type="molecule type" value="Genomic_DNA"/>
</dbReference>
<dbReference type="AlphaFoldDB" id="A0A1I3DN46"/>
<proteinExistence type="inferred from homology"/>
<evidence type="ECO:0000256" key="4">
    <source>
        <dbReference type="ARBA" id="ARBA00022452"/>
    </source>
</evidence>
<dbReference type="GO" id="GO:0015288">
    <property type="term" value="F:porin activity"/>
    <property type="evidence" value="ECO:0007669"/>
    <property type="project" value="TreeGrafter"/>
</dbReference>